<evidence type="ECO:0000256" key="2">
    <source>
        <dbReference type="ARBA" id="ARBA00023125"/>
    </source>
</evidence>
<keyword evidence="3" id="KW-0804">Transcription</keyword>
<feature type="domain" description="HTH gntR-type" evidence="4">
    <location>
        <begin position="8"/>
        <end position="76"/>
    </location>
</feature>
<dbReference type="PANTHER" id="PTHR43537">
    <property type="entry name" value="TRANSCRIPTIONAL REGULATOR, GNTR FAMILY"/>
    <property type="match status" value="1"/>
</dbReference>
<dbReference type="CDD" id="cd07377">
    <property type="entry name" value="WHTH_GntR"/>
    <property type="match status" value="1"/>
</dbReference>
<sequence>MNGKAEGGRLYERVSRDIAEAIAAGHYEIGQRLPAERNLALHYAVSRPTVREAIIALELDGLVEVRIGSGVYVVACQPRGGKAAPTDVGPFELTEARRAIESETCALAAQRISQETLDDLAGVVAEMQAENERDVVMSEDADRRFHLLVAGASENSALVAAVRMLWDTRARSPQYQLLAAKAHAAGVRPRIEEHAVILEALRTGDPDRARAAMQDHMNHVLESLFEATEVHEMEQARARVAEQRARYSGG</sequence>
<gene>
    <name evidence="5" type="ORF">KOF26_02125</name>
</gene>
<evidence type="ECO:0000313" key="6">
    <source>
        <dbReference type="Proteomes" id="UP000776276"/>
    </source>
</evidence>
<dbReference type="SMART" id="SM00345">
    <property type="entry name" value="HTH_GNTR"/>
    <property type="match status" value="1"/>
</dbReference>
<evidence type="ECO:0000259" key="4">
    <source>
        <dbReference type="PROSITE" id="PS50949"/>
    </source>
</evidence>
<protein>
    <submittedName>
        <fullName evidence="5">FadR family transcriptional regulator</fullName>
    </submittedName>
</protein>
<dbReference type="RefSeq" id="WP_216319203.1">
    <property type="nucleotide sequence ID" value="NZ_JAHKRT010000001.1"/>
</dbReference>
<comment type="caution">
    <text evidence="5">The sequence shown here is derived from an EMBL/GenBank/DDBJ whole genome shotgun (WGS) entry which is preliminary data.</text>
</comment>
<evidence type="ECO:0000256" key="1">
    <source>
        <dbReference type="ARBA" id="ARBA00023015"/>
    </source>
</evidence>
<dbReference type="Proteomes" id="UP000776276">
    <property type="component" value="Unassembled WGS sequence"/>
</dbReference>
<keyword evidence="2" id="KW-0238">DNA-binding</keyword>
<keyword evidence="1" id="KW-0805">Transcription regulation</keyword>
<dbReference type="PROSITE" id="PS50949">
    <property type="entry name" value="HTH_GNTR"/>
    <property type="match status" value="1"/>
</dbReference>
<accession>A0ABS6BEA3</accession>
<dbReference type="PANTHER" id="PTHR43537:SF5">
    <property type="entry name" value="UXU OPERON TRANSCRIPTIONAL REGULATOR"/>
    <property type="match status" value="1"/>
</dbReference>
<evidence type="ECO:0000256" key="3">
    <source>
        <dbReference type="ARBA" id="ARBA00023163"/>
    </source>
</evidence>
<dbReference type="InterPro" id="IPR000524">
    <property type="entry name" value="Tscrpt_reg_HTH_GntR"/>
</dbReference>
<organism evidence="5 6">
    <name type="scientific">Sphingomonas quercus</name>
    <dbReference type="NCBI Taxonomy" id="2842451"/>
    <lineage>
        <taxon>Bacteria</taxon>
        <taxon>Pseudomonadati</taxon>
        <taxon>Pseudomonadota</taxon>
        <taxon>Alphaproteobacteria</taxon>
        <taxon>Sphingomonadales</taxon>
        <taxon>Sphingomonadaceae</taxon>
        <taxon>Sphingomonas</taxon>
    </lineage>
</organism>
<evidence type="ECO:0000313" key="5">
    <source>
        <dbReference type="EMBL" id="MBU3076650.1"/>
    </source>
</evidence>
<reference evidence="5 6" key="1">
    <citation type="submission" date="2021-06" db="EMBL/GenBank/DDBJ databases">
        <title>Sphingomonas sp. XMGL2, whole genome shotgun sequencing project.</title>
        <authorList>
            <person name="Zhao G."/>
            <person name="Shen L."/>
        </authorList>
    </citation>
    <scope>NUCLEOTIDE SEQUENCE [LARGE SCALE GENOMIC DNA]</scope>
    <source>
        <strain evidence="5 6">XMGL2</strain>
    </source>
</reference>
<name>A0ABS6BEA3_9SPHN</name>
<dbReference type="EMBL" id="JAHKRT010000001">
    <property type="protein sequence ID" value="MBU3076650.1"/>
    <property type="molecule type" value="Genomic_DNA"/>
</dbReference>
<dbReference type="Pfam" id="PF00392">
    <property type="entry name" value="GntR"/>
    <property type="match status" value="1"/>
</dbReference>
<dbReference type="Pfam" id="PF07729">
    <property type="entry name" value="FCD"/>
    <property type="match status" value="1"/>
</dbReference>
<proteinExistence type="predicted"/>
<dbReference type="SMART" id="SM00895">
    <property type="entry name" value="FCD"/>
    <property type="match status" value="1"/>
</dbReference>
<keyword evidence="6" id="KW-1185">Reference proteome</keyword>
<dbReference type="InterPro" id="IPR011711">
    <property type="entry name" value="GntR_C"/>
</dbReference>